<dbReference type="EMBL" id="JACIJM010000001">
    <property type="protein sequence ID" value="MBB5720469.1"/>
    <property type="molecule type" value="Genomic_DNA"/>
</dbReference>
<reference evidence="1 2" key="1">
    <citation type="submission" date="2020-08" db="EMBL/GenBank/DDBJ databases">
        <title>Genomic Encyclopedia of Type Strains, Phase IV (KMG-IV): sequencing the most valuable type-strain genomes for metagenomic binning, comparative biology and taxonomic classification.</title>
        <authorList>
            <person name="Goeker M."/>
        </authorList>
    </citation>
    <scope>NUCLEOTIDE SEQUENCE [LARGE SCALE GENOMIC DNA]</scope>
    <source>
        <strain evidence="1 2">DSM 101064</strain>
    </source>
</reference>
<evidence type="ECO:0008006" key="3">
    <source>
        <dbReference type="Google" id="ProtNLM"/>
    </source>
</evidence>
<dbReference type="Proteomes" id="UP000535415">
    <property type="component" value="Unassembled WGS sequence"/>
</dbReference>
<sequence length="169" mass="19054">MITRHHNDGATQSFATYSDCETYRYALTRTWDTDGKRLMFVMLNPSKATEAHNDPTVGRCENRARALGFGAFRVTNLFALRETDPALMRKHFEPNGSDNDQTLIDGAQWADTTIAAWGVHGVHLGRNEQVIALFQKYNCELHALGLTKAGHPRHPLYLPYSAQPTPWVL</sequence>
<evidence type="ECO:0000313" key="1">
    <source>
        <dbReference type="EMBL" id="MBB5720469.1"/>
    </source>
</evidence>
<dbReference type="AlphaFoldDB" id="A0A7W9BH86"/>
<keyword evidence="2" id="KW-1185">Reference proteome</keyword>
<organism evidence="1 2">
    <name type="scientific">Yoonia ponticola</name>
    <dbReference type="NCBI Taxonomy" id="1524255"/>
    <lineage>
        <taxon>Bacteria</taxon>
        <taxon>Pseudomonadati</taxon>
        <taxon>Pseudomonadota</taxon>
        <taxon>Alphaproteobacteria</taxon>
        <taxon>Rhodobacterales</taxon>
        <taxon>Paracoccaceae</taxon>
        <taxon>Yoonia</taxon>
    </lineage>
</organism>
<dbReference type="InterPro" id="IPR012441">
    <property type="entry name" value="DUF1643"/>
</dbReference>
<comment type="caution">
    <text evidence="1">The sequence shown here is derived from an EMBL/GenBank/DDBJ whole genome shotgun (WGS) entry which is preliminary data.</text>
</comment>
<evidence type="ECO:0000313" key="2">
    <source>
        <dbReference type="Proteomes" id="UP000535415"/>
    </source>
</evidence>
<accession>A0A7W9BH86</accession>
<gene>
    <name evidence="1" type="ORF">FHS72_000073</name>
</gene>
<proteinExistence type="predicted"/>
<dbReference type="RefSeq" id="WP_183523857.1">
    <property type="nucleotide sequence ID" value="NZ_JACIJM010000001.1"/>
</dbReference>
<dbReference type="Pfam" id="PF07799">
    <property type="entry name" value="DUF1643"/>
    <property type="match status" value="1"/>
</dbReference>
<protein>
    <recommendedName>
        <fullName evidence="3">DUF1643 domain-containing protein</fullName>
    </recommendedName>
</protein>
<name>A0A7W9BH86_9RHOB</name>